<proteinExistence type="inferred from homology"/>
<dbReference type="GO" id="GO:0006506">
    <property type="term" value="P:GPI anchor biosynthetic process"/>
    <property type="evidence" value="ECO:0007669"/>
    <property type="project" value="TreeGrafter"/>
</dbReference>
<keyword evidence="5 8" id="KW-0256">Endoplasmic reticulum</keyword>
<comment type="subcellular location">
    <subcellularLocation>
        <location evidence="1 8">Endoplasmic reticulum membrane</location>
        <topology evidence="1 8">Multi-pass membrane protein</topology>
    </subcellularLocation>
</comment>
<organism evidence="10 11">
    <name type="scientific">Ostreobium quekettii</name>
    <dbReference type="NCBI Taxonomy" id="121088"/>
    <lineage>
        <taxon>Eukaryota</taxon>
        <taxon>Viridiplantae</taxon>
        <taxon>Chlorophyta</taxon>
        <taxon>core chlorophytes</taxon>
        <taxon>Ulvophyceae</taxon>
        <taxon>TCBD clade</taxon>
        <taxon>Bryopsidales</taxon>
        <taxon>Ostreobineae</taxon>
        <taxon>Ostreobiaceae</taxon>
        <taxon>Ostreobium</taxon>
    </lineage>
</organism>
<dbReference type="OrthoDB" id="416834at2759"/>
<evidence type="ECO:0000256" key="9">
    <source>
        <dbReference type="SAM" id="SignalP"/>
    </source>
</evidence>
<dbReference type="AlphaFoldDB" id="A0A8S1J0S2"/>
<keyword evidence="4" id="KW-0812">Transmembrane</keyword>
<keyword evidence="7" id="KW-0472">Membrane</keyword>
<feature type="signal peptide" evidence="9">
    <location>
        <begin position="1"/>
        <end position="20"/>
    </location>
</feature>
<dbReference type="EC" id="2.4.1.-" evidence="8"/>
<keyword evidence="2 8" id="KW-0328">Glycosyltransferase</keyword>
<evidence type="ECO:0000256" key="1">
    <source>
        <dbReference type="ARBA" id="ARBA00004477"/>
    </source>
</evidence>
<comment type="caution">
    <text evidence="10">The sequence shown here is derived from an EMBL/GenBank/DDBJ whole genome shotgun (WGS) entry which is preliminary data.</text>
</comment>
<keyword evidence="11" id="KW-1185">Reference proteome</keyword>
<dbReference type="EMBL" id="CAJHUC010001337">
    <property type="protein sequence ID" value="CAD7700764.1"/>
    <property type="molecule type" value="Genomic_DNA"/>
</dbReference>
<evidence type="ECO:0000256" key="5">
    <source>
        <dbReference type="ARBA" id="ARBA00022824"/>
    </source>
</evidence>
<sequence length="192" mass="21440">PISQMQHLFVRCLCFRLLNALLVQTYFDPDEFWQGPEVAHRLVFGYGHLTWEWAVGLRTIGFPLLFTPPYQLLKVLHIDAAWLVAWSPRVVSVAIAAGTDVGVHTIAHKLFGSRAAGWSLTCQLLCWFNIYCLPRTFSNCLEALLVVWSLVLWPGLLIKQAAHTEPSGCSGAWTPSLLLAAEFGSCFEAARL</sequence>
<protein>
    <recommendedName>
        <fullName evidence="8">Mannosyltransferase</fullName>
        <ecNumber evidence="8">2.4.1.-</ecNumber>
    </recommendedName>
</protein>
<reference evidence="10" key="1">
    <citation type="submission" date="2020-12" db="EMBL/GenBank/DDBJ databases">
        <authorList>
            <person name="Iha C."/>
        </authorList>
    </citation>
    <scope>NUCLEOTIDE SEQUENCE</scope>
</reference>
<evidence type="ECO:0000256" key="7">
    <source>
        <dbReference type="ARBA" id="ARBA00023136"/>
    </source>
</evidence>
<feature type="non-terminal residue" evidence="10">
    <location>
        <position position="1"/>
    </location>
</feature>
<gene>
    <name evidence="10" type="ORF">OSTQU699_LOCUS6123</name>
</gene>
<dbReference type="GO" id="GO:0000026">
    <property type="term" value="F:alpha-1,2-mannosyltransferase activity"/>
    <property type="evidence" value="ECO:0007669"/>
    <property type="project" value="TreeGrafter"/>
</dbReference>
<evidence type="ECO:0000256" key="8">
    <source>
        <dbReference type="RuleBase" id="RU363075"/>
    </source>
</evidence>
<keyword evidence="9" id="KW-0732">Signal</keyword>
<feature type="chain" id="PRO_5035835379" description="Mannosyltransferase" evidence="9">
    <location>
        <begin position="21"/>
        <end position="192"/>
    </location>
</feature>
<comment type="similarity">
    <text evidence="8">Belongs to the glycosyltransferase 22 family.</text>
</comment>
<dbReference type="PANTHER" id="PTHR22760">
    <property type="entry name" value="GLYCOSYLTRANSFERASE"/>
    <property type="match status" value="1"/>
</dbReference>
<dbReference type="Pfam" id="PF03901">
    <property type="entry name" value="Glyco_transf_22"/>
    <property type="match status" value="1"/>
</dbReference>
<evidence type="ECO:0000313" key="11">
    <source>
        <dbReference type="Proteomes" id="UP000708148"/>
    </source>
</evidence>
<evidence type="ECO:0000256" key="2">
    <source>
        <dbReference type="ARBA" id="ARBA00022676"/>
    </source>
</evidence>
<evidence type="ECO:0000256" key="3">
    <source>
        <dbReference type="ARBA" id="ARBA00022679"/>
    </source>
</evidence>
<dbReference type="Proteomes" id="UP000708148">
    <property type="component" value="Unassembled WGS sequence"/>
</dbReference>
<name>A0A8S1J0S2_9CHLO</name>
<accession>A0A8S1J0S2</accession>
<evidence type="ECO:0000256" key="6">
    <source>
        <dbReference type="ARBA" id="ARBA00022989"/>
    </source>
</evidence>
<dbReference type="GO" id="GO:0005789">
    <property type="term" value="C:endoplasmic reticulum membrane"/>
    <property type="evidence" value="ECO:0007669"/>
    <property type="project" value="UniProtKB-SubCell"/>
</dbReference>
<evidence type="ECO:0000256" key="4">
    <source>
        <dbReference type="ARBA" id="ARBA00022692"/>
    </source>
</evidence>
<dbReference type="PANTHER" id="PTHR22760:SF4">
    <property type="entry name" value="GPI MANNOSYLTRANSFERASE 3"/>
    <property type="match status" value="1"/>
</dbReference>
<dbReference type="InterPro" id="IPR005599">
    <property type="entry name" value="GPI_mannosylTrfase"/>
</dbReference>
<keyword evidence="3" id="KW-0808">Transferase</keyword>
<keyword evidence="6" id="KW-1133">Transmembrane helix</keyword>
<evidence type="ECO:0000313" key="10">
    <source>
        <dbReference type="EMBL" id="CAD7700764.1"/>
    </source>
</evidence>